<evidence type="ECO:0008006" key="3">
    <source>
        <dbReference type="Google" id="ProtNLM"/>
    </source>
</evidence>
<dbReference type="EMBL" id="LKAQ01000004">
    <property type="protein sequence ID" value="OIQ50155.1"/>
    <property type="molecule type" value="Genomic_DNA"/>
</dbReference>
<name>A0A1J5N3G5_9BACT</name>
<keyword evidence="2" id="KW-1185">Reference proteome</keyword>
<reference evidence="1 2" key="1">
    <citation type="submission" date="2015-09" db="EMBL/GenBank/DDBJ databases">
        <title>Genome of Desulfovibrio dechloracetivorans BerOc1, a mercury methylating strain isolated from highly hydrocarbons and metals contaminated coastal sediments.</title>
        <authorList>
            <person name="Goni Urriza M."/>
            <person name="Gassie C."/>
            <person name="Bouchez O."/>
            <person name="Klopp C."/>
            <person name="Ranchou-Peyruse A."/>
            <person name="Remy G."/>
        </authorList>
    </citation>
    <scope>NUCLEOTIDE SEQUENCE [LARGE SCALE GENOMIC DNA]</scope>
    <source>
        <strain evidence="1 2">BerOc1</strain>
    </source>
</reference>
<organism evidence="1 2">
    <name type="scientific">Pseudodesulfovibrio hydrargyri</name>
    <dbReference type="NCBI Taxonomy" id="2125990"/>
    <lineage>
        <taxon>Bacteria</taxon>
        <taxon>Pseudomonadati</taxon>
        <taxon>Thermodesulfobacteriota</taxon>
        <taxon>Desulfovibrionia</taxon>
        <taxon>Desulfovibrionales</taxon>
        <taxon>Desulfovibrionaceae</taxon>
    </lineage>
</organism>
<dbReference type="RefSeq" id="WP_071545614.1">
    <property type="nucleotide sequence ID" value="NZ_LKAQ01000004.1"/>
</dbReference>
<dbReference type="AlphaFoldDB" id="A0A1J5N3G5"/>
<dbReference type="Gene3D" id="3.40.50.2000">
    <property type="entry name" value="Glycogen Phosphorylase B"/>
    <property type="match status" value="1"/>
</dbReference>
<dbReference type="Proteomes" id="UP000181901">
    <property type="component" value="Unassembled WGS sequence"/>
</dbReference>
<proteinExistence type="predicted"/>
<evidence type="ECO:0000313" key="1">
    <source>
        <dbReference type="EMBL" id="OIQ50155.1"/>
    </source>
</evidence>
<gene>
    <name evidence="1" type="ORF">BerOc1_02085</name>
</gene>
<dbReference type="SUPFAM" id="SSF53756">
    <property type="entry name" value="UDP-Glycosyltransferase/glycogen phosphorylase"/>
    <property type="match status" value="1"/>
</dbReference>
<dbReference type="OrthoDB" id="9801609at2"/>
<comment type="caution">
    <text evidence="1">The sequence shown here is derived from an EMBL/GenBank/DDBJ whole genome shotgun (WGS) entry which is preliminary data.</text>
</comment>
<accession>A0A1J5N3G5</accession>
<protein>
    <recommendedName>
        <fullName evidence="3">Glycosyl transferases group 1</fullName>
    </recommendedName>
</protein>
<sequence>MRTYIFLPPVTKPTGGVTVLRQMADILHQSGHEACLVARERGGWRPEGLADAAPVLEWRDLKLTESDVWVVPEGWVNALAPGLYANAHCLSYVQNWAYLFSSMPDGVNWHSLPVEFLAVSDPVSRFIKETTCKDAPVLRPGIDRNIFYAPESKPGGRVNVAFMPRKNKALVEQIRAIHEHRCGAEQVNWMPIDGMDANGVAETLRAAHIFLATGFPEGCPLPPLEAMACGCLPVGFAGLGGWDYMRQTLEKPRYTPWIPLRKVPWKGNGLWCADSDVLDAALSLGEAVTLFQERDPALMTALAAGQKTANAYSLEAQKAAVLELWEQL</sequence>
<evidence type="ECO:0000313" key="2">
    <source>
        <dbReference type="Proteomes" id="UP000181901"/>
    </source>
</evidence>